<evidence type="ECO:0000313" key="8">
    <source>
        <dbReference type="Proteomes" id="UP000541610"/>
    </source>
</evidence>
<evidence type="ECO:0000256" key="1">
    <source>
        <dbReference type="ARBA" id="ARBA00004123"/>
    </source>
</evidence>
<sequence length="514" mass="57164">MSSASRKRPTSLEKHFPKWRRVDPMEGEGEEVPMAECPRCFKKIKMNRGSLSGVRAHEKSCTVREAETEVEFERVSKQKGARTFSLETLIELVVEAGLPLNVVENSAFQKFVKSLCVSFVMPSRRSLAREIKKKVHHHSQAITDELSSIPDIGITCDVWSRSSRSSRSSFVGIVAHFYSDAEGLGRRLIDFVDLKGRHTGANIASCVYTSLEAAGCLGKIRSITTDSASSNFRAMDLLRTEYGMGETGFVHLTCLAHKLHLSIVNSLGFWATASTSDEFSDSGEEDAGDNALTSTTGLEAPLCEQQERLDLLRDEQFLAGDDDDGSEASADIDDSYDEAWGEDVDRSTNRSTKGIGSLLKKLRNHSRFIRQSNIAFDLLHQSVEESLPDGHGFRIIPRDVVVRWNSTHRLLSWFSTYREGFAKYQRQCLARRGSDKLRLYMKANALSPSDEELIDTLQDLLAPFEQATRKFSGSTFTTISSVRAVTRGLSRKLKTGASGEADGSKALNRQLPEL</sequence>
<dbReference type="GO" id="GO:0008270">
    <property type="term" value="F:zinc ion binding"/>
    <property type="evidence" value="ECO:0007669"/>
    <property type="project" value="UniProtKB-KW"/>
</dbReference>
<dbReference type="Proteomes" id="UP000541610">
    <property type="component" value="Unassembled WGS sequence"/>
</dbReference>
<proteinExistence type="predicted"/>
<protein>
    <recommendedName>
        <fullName evidence="9">Zinc finger BED domain-containing protein 4</fullName>
    </recommendedName>
</protein>
<dbReference type="PANTHER" id="PTHR46481:SF10">
    <property type="entry name" value="ZINC FINGER BED DOMAIN-CONTAINING PROTEIN 39"/>
    <property type="match status" value="1"/>
</dbReference>
<dbReference type="EMBL" id="JABANP010000293">
    <property type="protein sequence ID" value="KAF4684788.1"/>
    <property type="molecule type" value="Genomic_DNA"/>
</dbReference>
<reference evidence="7 8" key="1">
    <citation type="submission" date="2020-04" db="EMBL/GenBank/DDBJ databases">
        <title>Perkinsus olseni comparative genomics.</title>
        <authorList>
            <person name="Bogema D.R."/>
        </authorList>
    </citation>
    <scope>NUCLEOTIDE SEQUENCE [LARGE SCALE GENOMIC DNA]</scope>
    <source>
        <strain evidence="7">00978-12</strain>
    </source>
</reference>
<gene>
    <name evidence="7" type="ORF">FOZ60_007312</name>
</gene>
<evidence type="ECO:0008006" key="9">
    <source>
        <dbReference type="Google" id="ProtNLM"/>
    </source>
</evidence>
<comment type="subcellular location">
    <subcellularLocation>
        <location evidence="1">Nucleus</location>
    </subcellularLocation>
</comment>
<feature type="region of interest" description="Disordered" evidence="6">
    <location>
        <begin position="279"/>
        <end position="299"/>
    </location>
</feature>
<evidence type="ECO:0000256" key="6">
    <source>
        <dbReference type="SAM" id="MobiDB-lite"/>
    </source>
</evidence>
<dbReference type="AlphaFoldDB" id="A0A7J6NLR3"/>
<dbReference type="InterPro" id="IPR012337">
    <property type="entry name" value="RNaseH-like_sf"/>
</dbReference>
<keyword evidence="3" id="KW-0863">Zinc-finger</keyword>
<accession>A0A7J6NLR3</accession>
<dbReference type="OrthoDB" id="2438421at2759"/>
<evidence type="ECO:0000256" key="5">
    <source>
        <dbReference type="ARBA" id="ARBA00023242"/>
    </source>
</evidence>
<keyword evidence="4" id="KW-0862">Zinc</keyword>
<evidence type="ECO:0000256" key="3">
    <source>
        <dbReference type="ARBA" id="ARBA00022771"/>
    </source>
</evidence>
<keyword evidence="2" id="KW-0479">Metal-binding</keyword>
<dbReference type="InterPro" id="IPR052035">
    <property type="entry name" value="ZnF_BED_domain_contain"/>
</dbReference>
<feature type="region of interest" description="Disordered" evidence="6">
    <location>
        <begin position="1"/>
        <end position="20"/>
    </location>
</feature>
<dbReference type="SUPFAM" id="SSF53098">
    <property type="entry name" value="Ribonuclease H-like"/>
    <property type="match status" value="1"/>
</dbReference>
<name>A0A7J6NLR3_PEROL</name>
<feature type="compositionally biased region" description="Basic and acidic residues" evidence="6">
    <location>
        <begin position="10"/>
        <end position="20"/>
    </location>
</feature>
<dbReference type="GO" id="GO:0005634">
    <property type="term" value="C:nucleus"/>
    <property type="evidence" value="ECO:0007669"/>
    <property type="project" value="UniProtKB-SubCell"/>
</dbReference>
<dbReference type="PANTHER" id="PTHR46481">
    <property type="entry name" value="ZINC FINGER BED DOMAIN-CONTAINING PROTEIN 4"/>
    <property type="match status" value="1"/>
</dbReference>
<feature type="region of interest" description="Disordered" evidence="6">
    <location>
        <begin position="495"/>
        <end position="514"/>
    </location>
</feature>
<organism evidence="7 8">
    <name type="scientific">Perkinsus olseni</name>
    <name type="common">Perkinsus atlanticus</name>
    <dbReference type="NCBI Taxonomy" id="32597"/>
    <lineage>
        <taxon>Eukaryota</taxon>
        <taxon>Sar</taxon>
        <taxon>Alveolata</taxon>
        <taxon>Perkinsozoa</taxon>
        <taxon>Perkinsea</taxon>
        <taxon>Perkinsida</taxon>
        <taxon>Perkinsidae</taxon>
        <taxon>Perkinsus</taxon>
    </lineage>
</organism>
<evidence type="ECO:0000256" key="2">
    <source>
        <dbReference type="ARBA" id="ARBA00022723"/>
    </source>
</evidence>
<comment type="caution">
    <text evidence="7">The sequence shown here is derived from an EMBL/GenBank/DDBJ whole genome shotgun (WGS) entry which is preliminary data.</text>
</comment>
<keyword evidence="5" id="KW-0539">Nucleus</keyword>
<dbReference type="SUPFAM" id="SSF140996">
    <property type="entry name" value="Hermes dimerisation domain"/>
    <property type="match status" value="1"/>
</dbReference>
<evidence type="ECO:0000313" key="7">
    <source>
        <dbReference type="EMBL" id="KAF4684788.1"/>
    </source>
</evidence>
<feature type="compositionally biased region" description="Acidic residues" evidence="6">
    <location>
        <begin position="279"/>
        <end position="288"/>
    </location>
</feature>
<evidence type="ECO:0000256" key="4">
    <source>
        <dbReference type="ARBA" id="ARBA00022833"/>
    </source>
</evidence>